<evidence type="ECO:0000313" key="3">
    <source>
        <dbReference type="Proteomes" id="UP000473525"/>
    </source>
</evidence>
<evidence type="ECO:0000259" key="1">
    <source>
        <dbReference type="Pfam" id="PF03358"/>
    </source>
</evidence>
<dbReference type="EMBL" id="WSEK01000004">
    <property type="protein sequence ID" value="MVQ48667.1"/>
    <property type="molecule type" value="Genomic_DNA"/>
</dbReference>
<dbReference type="PANTHER" id="PTHR30543">
    <property type="entry name" value="CHROMATE REDUCTASE"/>
    <property type="match status" value="1"/>
</dbReference>
<keyword evidence="3" id="KW-1185">Reference proteome</keyword>
<dbReference type="GO" id="GO:0016491">
    <property type="term" value="F:oxidoreductase activity"/>
    <property type="evidence" value="ECO:0007669"/>
    <property type="project" value="InterPro"/>
</dbReference>
<dbReference type="SUPFAM" id="SSF52218">
    <property type="entry name" value="Flavoproteins"/>
    <property type="match status" value="1"/>
</dbReference>
<feature type="domain" description="NADPH-dependent FMN reductase-like" evidence="1">
    <location>
        <begin position="13"/>
        <end position="159"/>
    </location>
</feature>
<dbReference type="PANTHER" id="PTHR30543:SF21">
    <property type="entry name" value="NAD(P)H-DEPENDENT FMN REDUCTASE LOT6"/>
    <property type="match status" value="1"/>
</dbReference>
<protein>
    <submittedName>
        <fullName evidence="2">FMN reductase</fullName>
    </submittedName>
</protein>
<proteinExistence type="predicted"/>
<name>A0A6L6XPM7_9ACTN</name>
<dbReference type="GO" id="GO:0005829">
    <property type="term" value="C:cytosol"/>
    <property type="evidence" value="ECO:0007669"/>
    <property type="project" value="TreeGrafter"/>
</dbReference>
<dbReference type="AlphaFoldDB" id="A0A6L6XPM7"/>
<dbReference type="InterPro" id="IPR005025">
    <property type="entry name" value="FMN_Rdtase-like_dom"/>
</dbReference>
<dbReference type="Pfam" id="PF03358">
    <property type="entry name" value="FMN_red"/>
    <property type="match status" value="1"/>
</dbReference>
<sequence length="200" mass="22214">MPRRGAVSEERLKVWAIAGSLRADSWNRKLLEAAAALAPEDVEVHISDLLPEIPFFNEDLTGNEPAVVQQLRAEVAAADAVMIATPEYNGMVPGVLKNMLDWIAFPLFNCVLMDKPVALMGASGSKIGTARAQVDLRQMFMYSRAMVVPPPEVLVNFAFQAFDDEGRLVDPMFNDRIAHQFAYLKKFARFKTLDEVTVNS</sequence>
<accession>A0A6L6XPM7</accession>
<reference evidence="2 3" key="1">
    <citation type="submission" date="2019-12" db="EMBL/GenBank/DDBJ databases">
        <authorList>
            <person name="Huq M.A."/>
        </authorList>
    </citation>
    <scope>NUCLEOTIDE SEQUENCE [LARGE SCALE GENOMIC DNA]</scope>
    <source>
        <strain evidence="2 3">MAH-18</strain>
    </source>
</reference>
<gene>
    <name evidence="2" type="ORF">GON03_05695</name>
</gene>
<comment type="caution">
    <text evidence="2">The sequence shown here is derived from an EMBL/GenBank/DDBJ whole genome shotgun (WGS) entry which is preliminary data.</text>
</comment>
<dbReference type="Gene3D" id="3.40.50.360">
    <property type="match status" value="1"/>
</dbReference>
<dbReference type="InterPro" id="IPR029039">
    <property type="entry name" value="Flavoprotein-like_sf"/>
</dbReference>
<dbReference type="Proteomes" id="UP000473525">
    <property type="component" value="Unassembled WGS sequence"/>
</dbReference>
<organism evidence="2 3">
    <name type="scientific">Nocardioides agri</name>
    <dbReference type="NCBI Taxonomy" id="2682843"/>
    <lineage>
        <taxon>Bacteria</taxon>
        <taxon>Bacillati</taxon>
        <taxon>Actinomycetota</taxon>
        <taxon>Actinomycetes</taxon>
        <taxon>Propionibacteriales</taxon>
        <taxon>Nocardioidaceae</taxon>
        <taxon>Nocardioides</taxon>
    </lineage>
</organism>
<evidence type="ECO:0000313" key="2">
    <source>
        <dbReference type="EMBL" id="MVQ48667.1"/>
    </source>
</evidence>
<dbReference type="InterPro" id="IPR050712">
    <property type="entry name" value="NAD(P)H-dep_reductase"/>
</dbReference>
<dbReference type="GO" id="GO:0010181">
    <property type="term" value="F:FMN binding"/>
    <property type="evidence" value="ECO:0007669"/>
    <property type="project" value="TreeGrafter"/>
</dbReference>